<feature type="domain" description="Peptidase M12A" evidence="8">
    <location>
        <begin position="79"/>
        <end position="282"/>
    </location>
</feature>
<keyword evidence="6" id="KW-0732">Signal</keyword>
<evidence type="ECO:0000256" key="6">
    <source>
        <dbReference type="RuleBase" id="RU361183"/>
    </source>
</evidence>
<feature type="binding site" evidence="5">
    <location>
        <position position="183"/>
    </location>
    <ligand>
        <name>Zn(2+)</name>
        <dbReference type="ChEBI" id="CHEBI:29105"/>
        <note>catalytic</note>
    </ligand>
</feature>
<dbReference type="EMBL" id="CAWYQH010000097">
    <property type="protein sequence ID" value="CAK8683429.1"/>
    <property type="molecule type" value="Genomic_DNA"/>
</dbReference>
<feature type="disulfide bond" evidence="4">
    <location>
        <begin position="316"/>
        <end position="355"/>
    </location>
</feature>
<dbReference type="Proteomes" id="UP001642483">
    <property type="component" value="Unassembled WGS sequence"/>
</dbReference>
<dbReference type="Gene3D" id="2.40.20.10">
    <property type="entry name" value="Plasminogen Kringle 4"/>
    <property type="match status" value="4"/>
</dbReference>
<proteinExistence type="predicted"/>
<dbReference type="InterPro" id="IPR034035">
    <property type="entry name" value="Astacin-like_dom"/>
</dbReference>
<feature type="signal peptide" evidence="6">
    <location>
        <begin position="1"/>
        <end position="20"/>
    </location>
</feature>
<keyword evidence="2 4" id="KW-1015">Disulfide bond</keyword>
<keyword evidence="5 6" id="KW-0378">Hydrolase</keyword>
<keyword evidence="5 6" id="KW-0482">Metalloprotease</keyword>
<dbReference type="InterPro" id="IPR006026">
    <property type="entry name" value="Peptidase_Metallo"/>
</dbReference>
<comment type="caution">
    <text evidence="4">Lacks conserved residue(s) required for the propagation of feature annotation.</text>
</comment>
<feature type="domain" description="Kringle" evidence="7">
    <location>
        <begin position="661"/>
        <end position="740"/>
    </location>
</feature>
<keyword evidence="5 6" id="KW-0862">Zinc</keyword>
<dbReference type="InterPro" id="IPR024079">
    <property type="entry name" value="MetalloPept_cat_dom_sf"/>
</dbReference>
<dbReference type="InterPro" id="IPR000884">
    <property type="entry name" value="TSP1_rpt"/>
</dbReference>
<dbReference type="SUPFAM" id="SSF82895">
    <property type="entry name" value="TSP-1 type 1 repeat"/>
    <property type="match status" value="2"/>
</dbReference>
<accession>A0ABP0FYC6</accession>
<feature type="domain" description="Kringle" evidence="7">
    <location>
        <begin position="506"/>
        <end position="579"/>
    </location>
</feature>
<keyword evidence="10" id="KW-1185">Reference proteome</keyword>
<dbReference type="SMART" id="SM00235">
    <property type="entry name" value="ZnMc"/>
    <property type="match status" value="1"/>
</dbReference>
<dbReference type="PROSITE" id="PS50092">
    <property type="entry name" value="TSP1"/>
    <property type="match status" value="3"/>
</dbReference>
<name>A0ABP0FYC6_CLALP</name>
<dbReference type="PANTHER" id="PTHR24261:SF7">
    <property type="entry name" value="KRINGLE DOMAIN-CONTAINING PROTEIN"/>
    <property type="match status" value="1"/>
</dbReference>
<dbReference type="Pfam" id="PF00051">
    <property type="entry name" value="Kringle"/>
    <property type="match status" value="4"/>
</dbReference>
<evidence type="ECO:0000259" key="7">
    <source>
        <dbReference type="PROSITE" id="PS50070"/>
    </source>
</evidence>
<dbReference type="InterPro" id="IPR000001">
    <property type="entry name" value="Kringle"/>
</dbReference>
<keyword evidence="3" id="KW-0325">Glycoprotein</keyword>
<evidence type="ECO:0000313" key="9">
    <source>
        <dbReference type="EMBL" id="CAK8683429.1"/>
    </source>
</evidence>
<keyword evidence="5 6" id="KW-0479">Metal-binding</keyword>
<comment type="caution">
    <text evidence="9">The sequence shown here is derived from an EMBL/GenBank/DDBJ whole genome shotgun (WGS) entry which is preliminary data.</text>
</comment>
<dbReference type="Gene3D" id="3.40.390.10">
    <property type="entry name" value="Collagenase (Catalytic Domain)"/>
    <property type="match status" value="1"/>
</dbReference>
<protein>
    <recommendedName>
        <fullName evidence="6">Metalloendopeptidase</fullName>
        <ecNumber evidence="6">3.4.24.-</ecNumber>
    </recommendedName>
</protein>
<evidence type="ECO:0000256" key="3">
    <source>
        <dbReference type="ARBA" id="ARBA00023180"/>
    </source>
</evidence>
<sequence length="833" mass="94119">MHTATCIAVFLLMRIMSTKSDSNNCPKLNCDKKCSDESRKTDRFGCMTCSCSETLGDLRLTEQQLAWIERQELDLPAPRAVSSVVAKWTNDVTEDGCYRIPYYYSADIENRAEHKKNINKAISIFNAITCLDFQPATVGDIDRIQFIVGGGCWSYVGRTGGNQEISIGDGCQNVAVIMHEILHALGFWHEQSRPDRDNYVTILFDNILNGKETNFFKKTVGDIESFSSPYDYKSVLHYSSHAFSKNGNPTIINAVTSEPVDSQRIMLSEEDIHQVLALYNCNGKRQVPITYDCMHPLDRGASYRGSLSVTKNGKTCQKWNEQSPHTHVYDPSHVTGGGLEENFCRNPDIDDRPWCYTTDPDQKWEFCDVPICDDPVPEVDHPKAPTVIRGFWSEWSGWSQCDVTCGSGFVYRTRQCIGENPEPSACPGSAWESKACDASNICADNWLNWRAWSACDALCSQGNSGHRHRIRKCRTEYCGVDVFESKACSLSNCLTYPGGDCHNLRNRKAYRGNISITDKKEICLPWDKVTAIDTSQYPNTALEENYCRNPKGFKWQYCYVENRLGKQRRRNCKHSVPQCQNKRAKWSAFTAWSGCSASCGGGFKYRTRFCRGGSFSEGRCIGNVIQRQECNKQDCESGIGIPPPPSTIAPPTIPSTGNPSCAVLGDPQSYRGTIAKTYDGDECQYWNAYPNSHNYRTVDKFVEAGLSENYCRAPESDNEWPWCYTKEGFGTTKICNVPMCDPDPPLPISKKECYDSNNRQAYRGQISVTSGGIECQRWDLNTPHAHISYKPFRYPDQGLGPHNYCRNPDNDLKPWCLTTDPNRYWDFCDIPEC</sequence>
<feature type="disulfide bond" evidence="4">
    <location>
        <begin position="805"/>
        <end position="828"/>
    </location>
</feature>
<feature type="domain" description="Kringle" evidence="7">
    <location>
        <begin position="299"/>
        <end position="372"/>
    </location>
</feature>
<keyword evidence="5 6" id="KW-0645">Protease</keyword>
<evidence type="ECO:0000259" key="8">
    <source>
        <dbReference type="PROSITE" id="PS51864"/>
    </source>
</evidence>
<dbReference type="InterPro" id="IPR013806">
    <property type="entry name" value="Kringle-like"/>
</dbReference>
<dbReference type="Pfam" id="PF01400">
    <property type="entry name" value="Astacin"/>
    <property type="match status" value="1"/>
</dbReference>
<feature type="binding site" evidence="5">
    <location>
        <position position="179"/>
    </location>
    <ligand>
        <name>Zn(2+)</name>
        <dbReference type="ChEBI" id="CHEBI:29105"/>
        <note>catalytic</note>
    </ligand>
</feature>
<evidence type="ECO:0000256" key="5">
    <source>
        <dbReference type="PROSITE-ProRule" id="PRU01211"/>
    </source>
</evidence>
<dbReference type="PRINTS" id="PR00480">
    <property type="entry name" value="ASTACIN"/>
</dbReference>
<dbReference type="SMART" id="SM00130">
    <property type="entry name" value="KR"/>
    <property type="match status" value="4"/>
</dbReference>
<dbReference type="PROSITE" id="PS00021">
    <property type="entry name" value="KRINGLE_1"/>
    <property type="match status" value="3"/>
</dbReference>
<reference evidence="9 10" key="1">
    <citation type="submission" date="2024-02" db="EMBL/GenBank/DDBJ databases">
        <authorList>
            <person name="Daric V."/>
            <person name="Darras S."/>
        </authorList>
    </citation>
    <scope>NUCLEOTIDE SEQUENCE [LARGE SCALE GENOMIC DNA]</scope>
</reference>
<keyword evidence="1 4" id="KW-0420">Kringle</keyword>
<dbReference type="CDD" id="cd00108">
    <property type="entry name" value="KR"/>
    <property type="match status" value="3"/>
</dbReference>
<dbReference type="SUPFAM" id="SSF57440">
    <property type="entry name" value="Kringle-like"/>
    <property type="match status" value="4"/>
</dbReference>
<dbReference type="InterPro" id="IPR001506">
    <property type="entry name" value="Peptidase_M12A"/>
</dbReference>
<organism evidence="9 10">
    <name type="scientific">Clavelina lepadiformis</name>
    <name type="common">Light-bulb sea squirt</name>
    <name type="synonym">Ascidia lepadiformis</name>
    <dbReference type="NCBI Taxonomy" id="159417"/>
    <lineage>
        <taxon>Eukaryota</taxon>
        <taxon>Metazoa</taxon>
        <taxon>Chordata</taxon>
        <taxon>Tunicata</taxon>
        <taxon>Ascidiacea</taxon>
        <taxon>Aplousobranchia</taxon>
        <taxon>Clavelinidae</taxon>
        <taxon>Clavelina</taxon>
    </lineage>
</organism>
<dbReference type="EC" id="3.4.24.-" evidence="6"/>
<evidence type="ECO:0000256" key="1">
    <source>
        <dbReference type="ARBA" id="ARBA00022572"/>
    </source>
</evidence>
<feature type="disulfide bond" evidence="4">
    <location>
        <begin position="344"/>
        <end position="367"/>
    </location>
</feature>
<gene>
    <name evidence="9" type="ORF">CVLEPA_LOCUS14505</name>
</gene>
<dbReference type="InterPro" id="IPR050759">
    <property type="entry name" value="Serine_protease_kringle"/>
</dbReference>
<evidence type="ECO:0000256" key="2">
    <source>
        <dbReference type="ARBA" id="ARBA00023157"/>
    </source>
</evidence>
<feature type="chain" id="PRO_5044994747" description="Metalloendopeptidase" evidence="6">
    <location>
        <begin position="21"/>
        <end position="833"/>
    </location>
</feature>
<dbReference type="Pfam" id="PF00090">
    <property type="entry name" value="TSP_1"/>
    <property type="match status" value="3"/>
</dbReference>
<feature type="active site" evidence="5">
    <location>
        <position position="180"/>
    </location>
</feature>
<dbReference type="PANTHER" id="PTHR24261">
    <property type="entry name" value="PLASMINOGEN-RELATED"/>
    <property type="match status" value="1"/>
</dbReference>
<comment type="cofactor">
    <cofactor evidence="5 6">
        <name>Zn(2+)</name>
        <dbReference type="ChEBI" id="CHEBI:29105"/>
    </cofactor>
    <text evidence="5 6">Binds 1 zinc ion per subunit.</text>
</comment>
<dbReference type="InterPro" id="IPR018056">
    <property type="entry name" value="Kringle_CS"/>
</dbReference>
<dbReference type="PRINTS" id="PR00018">
    <property type="entry name" value="KRINGLE"/>
</dbReference>
<dbReference type="PROSITE" id="PS50070">
    <property type="entry name" value="KRINGLE_2"/>
    <property type="match status" value="4"/>
</dbReference>
<dbReference type="SUPFAM" id="SSF55486">
    <property type="entry name" value="Metalloproteases ('zincins'), catalytic domain"/>
    <property type="match status" value="1"/>
</dbReference>
<dbReference type="Gene3D" id="2.20.100.10">
    <property type="entry name" value="Thrombospondin type-1 (TSP1) repeat"/>
    <property type="match status" value="2"/>
</dbReference>
<dbReference type="PROSITE" id="PS51864">
    <property type="entry name" value="ASTACIN"/>
    <property type="match status" value="1"/>
</dbReference>
<dbReference type="InterPro" id="IPR038178">
    <property type="entry name" value="Kringle_sf"/>
</dbReference>
<dbReference type="SMART" id="SM00209">
    <property type="entry name" value="TSP1"/>
    <property type="match status" value="3"/>
</dbReference>
<evidence type="ECO:0000256" key="4">
    <source>
        <dbReference type="PROSITE-ProRule" id="PRU00121"/>
    </source>
</evidence>
<dbReference type="InterPro" id="IPR036383">
    <property type="entry name" value="TSP1_rpt_sf"/>
</dbReference>
<feature type="domain" description="Kringle" evidence="7">
    <location>
        <begin position="752"/>
        <end position="833"/>
    </location>
</feature>
<feature type="binding site" evidence="5">
    <location>
        <position position="189"/>
    </location>
    <ligand>
        <name>Zn(2+)</name>
        <dbReference type="ChEBI" id="CHEBI:29105"/>
        <note>catalytic</note>
    </ligand>
</feature>
<dbReference type="CDD" id="cd04280">
    <property type="entry name" value="ZnMc_astacin_like"/>
    <property type="match status" value="1"/>
</dbReference>
<evidence type="ECO:0000313" key="10">
    <source>
        <dbReference type="Proteomes" id="UP001642483"/>
    </source>
</evidence>